<dbReference type="SUPFAM" id="SSF46785">
    <property type="entry name" value="Winged helix' DNA-binding domain"/>
    <property type="match status" value="1"/>
</dbReference>
<feature type="domain" description="HTH gntR-type" evidence="4">
    <location>
        <begin position="5"/>
        <end position="73"/>
    </location>
</feature>
<evidence type="ECO:0000256" key="1">
    <source>
        <dbReference type="ARBA" id="ARBA00023015"/>
    </source>
</evidence>
<dbReference type="OrthoDB" id="9028214at2"/>
<keyword evidence="3" id="KW-0804">Transcription</keyword>
<comment type="caution">
    <text evidence="5">The sequence shown here is derived from an EMBL/GenBank/DDBJ whole genome shotgun (WGS) entry which is preliminary data.</text>
</comment>
<organism evidence="5 6">
    <name type="scientific">Litoreibacter roseus</name>
    <dbReference type="NCBI Taxonomy" id="2601869"/>
    <lineage>
        <taxon>Bacteria</taxon>
        <taxon>Pseudomonadati</taxon>
        <taxon>Pseudomonadota</taxon>
        <taxon>Alphaproteobacteria</taxon>
        <taxon>Rhodobacterales</taxon>
        <taxon>Roseobacteraceae</taxon>
        <taxon>Litoreibacter</taxon>
    </lineage>
</organism>
<gene>
    <name evidence="5" type="ORF">KIN_41340</name>
</gene>
<dbReference type="PROSITE" id="PS50949">
    <property type="entry name" value="HTH_GNTR"/>
    <property type="match status" value="1"/>
</dbReference>
<dbReference type="Gene3D" id="1.20.120.530">
    <property type="entry name" value="GntR ligand-binding domain-like"/>
    <property type="match status" value="1"/>
</dbReference>
<evidence type="ECO:0000313" key="5">
    <source>
        <dbReference type="EMBL" id="GFE67060.1"/>
    </source>
</evidence>
<keyword evidence="1" id="KW-0805">Transcription regulation</keyword>
<evidence type="ECO:0000256" key="3">
    <source>
        <dbReference type="ARBA" id="ARBA00023163"/>
    </source>
</evidence>
<dbReference type="InterPro" id="IPR008920">
    <property type="entry name" value="TF_FadR/GntR_C"/>
</dbReference>
<dbReference type="RefSeq" id="WP_159810684.1">
    <property type="nucleotide sequence ID" value="NZ_BLJE01000007.1"/>
</dbReference>
<protein>
    <submittedName>
        <fullName evidence="5">GntR family transcriptional regulator</fullName>
    </submittedName>
</protein>
<dbReference type="InterPro" id="IPR000524">
    <property type="entry name" value="Tscrpt_reg_HTH_GntR"/>
</dbReference>
<evidence type="ECO:0000259" key="4">
    <source>
        <dbReference type="PROSITE" id="PS50949"/>
    </source>
</evidence>
<dbReference type="SMART" id="SM00345">
    <property type="entry name" value="HTH_GNTR"/>
    <property type="match status" value="1"/>
</dbReference>
<dbReference type="Pfam" id="PF00392">
    <property type="entry name" value="GntR"/>
    <property type="match status" value="1"/>
</dbReference>
<accession>A0A6N6JME4</accession>
<dbReference type="PRINTS" id="PR00035">
    <property type="entry name" value="HTHGNTR"/>
</dbReference>
<dbReference type="EMBL" id="BLJE01000007">
    <property type="protein sequence ID" value="GFE67060.1"/>
    <property type="molecule type" value="Genomic_DNA"/>
</dbReference>
<dbReference type="PANTHER" id="PTHR43537">
    <property type="entry name" value="TRANSCRIPTIONAL REGULATOR, GNTR FAMILY"/>
    <property type="match status" value="1"/>
</dbReference>
<dbReference type="Proteomes" id="UP000436822">
    <property type="component" value="Unassembled WGS sequence"/>
</dbReference>
<dbReference type="AlphaFoldDB" id="A0A6N6JME4"/>
<evidence type="ECO:0000256" key="2">
    <source>
        <dbReference type="ARBA" id="ARBA00023125"/>
    </source>
</evidence>
<dbReference type="InterPro" id="IPR011711">
    <property type="entry name" value="GntR_C"/>
</dbReference>
<reference evidence="5 6" key="1">
    <citation type="submission" date="2019-12" db="EMBL/GenBank/DDBJ databases">
        <title>Litoreibacter badius sp. nov., a novel bacteriochlorophyll a-containing bacterium in the genus Litoreibacter.</title>
        <authorList>
            <person name="Kanamuro M."/>
            <person name="Takabe Y."/>
            <person name="Mori K."/>
            <person name="Takaichi S."/>
            <person name="Hanada S."/>
        </authorList>
    </citation>
    <scope>NUCLEOTIDE SEQUENCE [LARGE SCALE GENOMIC DNA]</scope>
    <source>
        <strain evidence="5 6">K6</strain>
    </source>
</reference>
<dbReference type="Gene3D" id="1.10.10.10">
    <property type="entry name" value="Winged helix-like DNA-binding domain superfamily/Winged helix DNA-binding domain"/>
    <property type="match status" value="1"/>
</dbReference>
<dbReference type="PANTHER" id="PTHR43537:SF5">
    <property type="entry name" value="UXU OPERON TRANSCRIPTIONAL REGULATOR"/>
    <property type="match status" value="1"/>
</dbReference>
<dbReference type="InterPro" id="IPR036390">
    <property type="entry name" value="WH_DNA-bd_sf"/>
</dbReference>
<keyword evidence="6" id="KW-1185">Reference proteome</keyword>
<name>A0A6N6JME4_9RHOB</name>
<dbReference type="GO" id="GO:0003700">
    <property type="term" value="F:DNA-binding transcription factor activity"/>
    <property type="evidence" value="ECO:0007669"/>
    <property type="project" value="InterPro"/>
</dbReference>
<evidence type="ECO:0000313" key="6">
    <source>
        <dbReference type="Proteomes" id="UP000436822"/>
    </source>
</evidence>
<dbReference type="GO" id="GO:0003677">
    <property type="term" value="F:DNA binding"/>
    <property type="evidence" value="ECO:0007669"/>
    <property type="project" value="UniProtKB-KW"/>
</dbReference>
<dbReference type="Pfam" id="PF07729">
    <property type="entry name" value="FCD"/>
    <property type="match status" value="1"/>
</dbReference>
<sequence length="238" mass="27401">MKRVDNQVTKTISNLVHFLNQRGYEPGERLPSERILAERFEVTRGVIREALMSLELMRYIQRRPNSGIFMRAEDEAETSIEALVMYSNIGIPFGHDTDLQCLEVRRLLEVQAVRIACERRTDEDLAELTRIAEVAAHSTGDGSDLSKLDYDFHMQIFEATQNKVLVQLVTPFYLMSEMRRERFFRNKENFLNSHQQHLQLIDAIAARDTKAAAGLMDRHIGNVESYFGASEDAEEFAD</sequence>
<dbReference type="SUPFAM" id="SSF48008">
    <property type="entry name" value="GntR ligand-binding domain-like"/>
    <property type="match status" value="1"/>
</dbReference>
<dbReference type="InterPro" id="IPR036388">
    <property type="entry name" value="WH-like_DNA-bd_sf"/>
</dbReference>
<dbReference type="CDD" id="cd07377">
    <property type="entry name" value="WHTH_GntR"/>
    <property type="match status" value="1"/>
</dbReference>
<keyword evidence="2" id="KW-0238">DNA-binding</keyword>
<proteinExistence type="predicted"/>
<dbReference type="SMART" id="SM00895">
    <property type="entry name" value="FCD"/>
    <property type="match status" value="1"/>
</dbReference>